<dbReference type="EMBL" id="MGJT01000017">
    <property type="protein sequence ID" value="OGN12457.1"/>
    <property type="molecule type" value="Genomic_DNA"/>
</dbReference>
<dbReference type="Pfam" id="PF13671">
    <property type="entry name" value="AAA_33"/>
    <property type="match status" value="1"/>
</dbReference>
<organism evidence="1 2">
    <name type="scientific">Candidatus Yanofskybacteria bacterium RIFCSPHIGHO2_02_FULL_43_15c</name>
    <dbReference type="NCBI Taxonomy" id="1802679"/>
    <lineage>
        <taxon>Bacteria</taxon>
        <taxon>Candidatus Yanofskyibacteriota</taxon>
    </lineage>
</organism>
<protein>
    <recommendedName>
        <fullName evidence="3">UDP-N-acetylglucosamine kinase</fullName>
    </recommendedName>
</protein>
<dbReference type="InterPro" id="IPR027417">
    <property type="entry name" value="P-loop_NTPase"/>
</dbReference>
<comment type="caution">
    <text evidence="1">The sequence shown here is derived from an EMBL/GenBank/DDBJ whole genome shotgun (WGS) entry which is preliminary data.</text>
</comment>
<dbReference type="Gene3D" id="3.40.50.300">
    <property type="entry name" value="P-loop containing nucleotide triphosphate hydrolases"/>
    <property type="match status" value="1"/>
</dbReference>
<evidence type="ECO:0008006" key="3">
    <source>
        <dbReference type="Google" id="ProtNLM"/>
    </source>
</evidence>
<reference evidence="1 2" key="1">
    <citation type="journal article" date="2016" name="Nat. Commun.">
        <title>Thousands of microbial genomes shed light on interconnected biogeochemical processes in an aquifer system.</title>
        <authorList>
            <person name="Anantharaman K."/>
            <person name="Brown C.T."/>
            <person name="Hug L.A."/>
            <person name="Sharon I."/>
            <person name="Castelle C.J."/>
            <person name="Probst A.J."/>
            <person name="Thomas B.C."/>
            <person name="Singh A."/>
            <person name="Wilkins M.J."/>
            <person name="Karaoz U."/>
            <person name="Brodie E.L."/>
            <person name="Williams K.H."/>
            <person name="Hubbard S.S."/>
            <person name="Banfield J.F."/>
        </authorList>
    </citation>
    <scope>NUCLEOTIDE SEQUENCE [LARGE SCALE GENOMIC DNA]</scope>
</reference>
<evidence type="ECO:0000313" key="1">
    <source>
        <dbReference type="EMBL" id="OGN12457.1"/>
    </source>
</evidence>
<gene>
    <name evidence="1" type="ORF">A3C71_01625</name>
</gene>
<accession>A0A1F8FH31</accession>
<dbReference type="SUPFAM" id="SSF52540">
    <property type="entry name" value="P-loop containing nucleoside triphosphate hydrolases"/>
    <property type="match status" value="1"/>
</dbReference>
<dbReference type="AlphaFoldDB" id="A0A1F8FH31"/>
<evidence type="ECO:0000313" key="2">
    <source>
        <dbReference type="Proteomes" id="UP000178197"/>
    </source>
</evidence>
<name>A0A1F8FH31_9BACT</name>
<dbReference type="Proteomes" id="UP000178197">
    <property type="component" value="Unassembled WGS sequence"/>
</dbReference>
<sequence length="214" mass="23709">MNVMEDQASARLSQDFLSRLELPPQKAKVPFLIAIIGLVGSGRTIVAKAIVEKIDGAVLVQANSARFLLREAATTWGDNVRRVLKIVAENLLSQGYGVVFDGASADVEDRQNISEIAEKTGAKVFYVRIIIDPEIAKAREQKKYDNPNWLSNFEDFRVSTTDAMLQNINDRAPLHRDLDSSQISGLIGEINNNGMVEELDQQVDTVVQKIKESP</sequence>
<proteinExistence type="predicted"/>